<evidence type="ECO:0000256" key="6">
    <source>
        <dbReference type="ARBA" id="ARBA00023163"/>
    </source>
</evidence>
<evidence type="ECO:0000256" key="2">
    <source>
        <dbReference type="ARBA" id="ARBA00007813"/>
    </source>
</evidence>
<keyword evidence="6 9" id="KW-0804">Transcription</keyword>
<feature type="region of interest" description="Disordered" evidence="10">
    <location>
        <begin position="818"/>
        <end position="843"/>
    </location>
</feature>
<comment type="similarity">
    <text evidence="2 9">Belongs to the Mediator complex subunit 14 family.</text>
</comment>
<dbReference type="GO" id="GO:0006357">
    <property type="term" value="P:regulation of transcription by RNA polymerase II"/>
    <property type="evidence" value="ECO:0007669"/>
    <property type="project" value="InterPro"/>
</dbReference>
<feature type="region of interest" description="Disordered" evidence="10">
    <location>
        <begin position="1967"/>
        <end position="2011"/>
    </location>
</feature>
<sequence length="2239" mass="246572">MWSTVQRVPNQNFYTPDDRLDRTQVPGTSEMDRQQSTDSISTALGRESDSQQTVDARSTSGMQYRDQQQHQQRQQQQRLSNGSGGINQPANRGGAQGDDGFYDEDGHAGRRHLDRPSRNGDGNSNSNGNGNGNGRDGSYSDSDAEALSEIEDLPQINVQMIPLSVIVGRLITFAYTELVTLVDTLPSRAEGERRNEILKYTEHMSDLLKKLLVLVRWAKNAPQIQKCQNVIAYLDTQNRFFEYSVDSIYATFLLMPNVRMRNYDVSNAVDILTTGSYQRLPVAIKRMVPPPRLTKKQIRETLEAINDIIRDRLLRGEPIPQAMRQYKIANGRITFTVPKEFEATLTLLQFESGIPWHVVDVKVLVSGDRTLPEEQQIVVNTWQIVDKAQHLLIQSSAADQEQPDQNPPVSAASDANSATLEQDSAKGSLVQSSASVSSTIIRPPQLAQLYDFLHRQCLVALLETIVKQAAVLRRTRWENLLQVEMSPDRTMLTLRYWTSSRAASASKTANPLATANQAATSDASNASAVSRGNTIVFKLCPLPVPRPIHASAAEGPDALEAAPRDNNSDSAESSEFFRIEQDRRNLIPKIGLNVTWSAQAGLTAPKVWSQTVTQASELQAGSSVVGSDNARDFDLSLDPEEVNTERLLRQITWRHSRTILESLHASVVASGLFSQDAVQFLYITPLETAKSEGELTRDEIKTGTATPKLRAWYRQDEGAVDITIDAFTGRLVVRASEVVATSTSLSEAMIGQLADQLNRSPWRLAELLVDMRSSLALVDLDSLALRSLGLRPQNSQGVKAPSLPGFVLSSVQKRLDSASGPQHPIAVGTGNASGPRNSSNINNSNNNISGSGMPGATPHLAQMGMVSLTPQPVYAMATASAAAGFQQSSVMASNFPLRVSQQEADALMREVAGVDNPLGRIRFYKIEGTEGVEEQLETTTSNSSNGSGAAKGEWYIMVAMTDRLRFRLVLLNPHPTDRLMFVVGQVISLQVDRLFSSVARRLIAEKRLDTSLFMRQKTSGVSGAKRGHENDVSSAHADNLSTSTSSTSSSSEREITEKVDAMLTGRTSITLDYLNALASTCRARLALRLLQTQLTRWKIPYSFRLPSFSTSPHGHRAAVSKELSVVGLDKMGLYELDEQVPTLYIPVFALMRASPINWSVVNMGVLPDESRRMVSIRIASDELDPSMRADLSSSTRVDQHRQAALAKSAGRSVPLAAGVLHSRYASISQSTASGGNHVGGIISDISGGAGVGVGVCGTSTLQHRTKQSLIGRHVVPCQVIASIPVALDGLPTPIAQAYADAVYFGAHAAADGGYHRRENELRGANSNTYSSSSNEGDESKIRGGYSKMVLVYKQVNRALQCLIRDWSEHHLMTHIGRYMYSWERRSLRRVLASTMSFYPFNAGPYTGAVASTLGSWRGHQSTEIVIQCLGSCYLSISCRVPYPFANEDKDKSMYPPDYEDSGGSDLTYHLTLADIDSKTRQIRRIASTWPWVFAHNSRSHQEAAERGGFTVNSQNNKNNSGGGSEGRLGSHGMSFEVSTSMSRWLRTLQARLNLTGNPISVLMMIVQLMPINHMLSAMSPQDHLHILSPLTSSASSESLLHMQFKDLVGDEIKETTVGSEDASPRLPEDVVSHQVLNKLSSMSHGLDNAFDSVRGLNVMYMYTAADNVRIVFNSRYVVDLRLVSSDLFHIRDVVGTAHLFSKQPRTSYRHGSSIAPEPLITSAAEPIPLFDNWLDAMSRGMRFDWAKYEKGMSVASSEMTASASSSTAAMATETLSESLNEDNLQSRDSGLRQRIRMFQRNLFRLHPNAPKAEQMMFKFRELFHRQNSAKSPTLVPLPPSGFLCSRLHLVSILRSLMQWLVKSVHLRDQLESAILRTQEVIENAGNNNENKTMSKDGAKAAAGRARDSLFSIKEKLVVKDEMESKANKADSGLESKQVMIVGFTGARESVRCEFLMRAGVADTVDKKGADGKEAKDGSEQTREEEEEEEKKKEGKSVDSKPSSEQAEASSFHSEPSFMSYMFELFTIPADLMKVDLDVRIVPMNRPPNGITDAAANFLVNAFKSQKANNRQRAGSLVRILALPPQLVMDVVDIGKKLNGKVSLCLLRDGFEYDMRLDPANSAIVFSIKFCNKESKWLRLFVQYALLSGTAKVVWAIDPNIVDLSDTGSTEQWTKRPDAMLEVWNRLMDDVIAAMDNETAFTRDMGKSGKSRLYDIISRLYEAQLASPLVSGGRDEAEHL</sequence>
<dbReference type="GO" id="GO:0016592">
    <property type="term" value="C:mediator complex"/>
    <property type="evidence" value="ECO:0007669"/>
    <property type="project" value="UniProtKB-UniRule"/>
</dbReference>
<dbReference type="PANTHER" id="PTHR12809:SF2">
    <property type="entry name" value="MEDIATOR OF RNA POLYMERASE II TRANSCRIPTION SUBUNIT 14"/>
    <property type="match status" value="1"/>
</dbReference>
<dbReference type="Pfam" id="PF08638">
    <property type="entry name" value="Med14"/>
    <property type="match status" value="1"/>
</dbReference>
<gene>
    <name evidence="12" type="primary">RGR1</name>
    <name evidence="12" type="ORF">LPJ64_004081</name>
</gene>
<evidence type="ECO:0000256" key="3">
    <source>
        <dbReference type="ARBA" id="ARBA00019619"/>
    </source>
</evidence>
<evidence type="ECO:0000256" key="1">
    <source>
        <dbReference type="ARBA" id="ARBA00004123"/>
    </source>
</evidence>
<evidence type="ECO:0000256" key="5">
    <source>
        <dbReference type="ARBA" id="ARBA00023159"/>
    </source>
</evidence>
<dbReference type="GO" id="GO:0070847">
    <property type="term" value="C:core mediator complex"/>
    <property type="evidence" value="ECO:0007669"/>
    <property type="project" value="TreeGrafter"/>
</dbReference>
<dbReference type="InterPro" id="IPR055122">
    <property type="entry name" value="Med14_N"/>
</dbReference>
<feature type="compositionally biased region" description="Polar residues" evidence="10">
    <location>
        <begin position="398"/>
        <end position="422"/>
    </location>
</feature>
<evidence type="ECO:0000256" key="10">
    <source>
        <dbReference type="SAM" id="MobiDB-lite"/>
    </source>
</evidence>
<evidence type="ECO:0000313" key="13">
    <source>
        <dbReference type="Proteomes" id="UP001145021"/>
    </source>
</evidence>
<comment type="caution">
    <text evidence="12">The sequence shown here is derived from an EMBL/GenBank/DDBJ whole genome shotgun (WGS) entry which is preliminary data.</text>
</comment>
<comment type="subcellular location">
    <subcellularLocation>
        <location evidence="1 9">Nucleus</location>
    </subcellularLocation>
</comment>
<dbReference type="InterPro" id="IPR013947">
    <property type="entry name" value="Mediator_Med14"/>
</dbReference>
<keyword evidence="4 9" id="KW-0805">Transcription regulation</keyword>
<name>A0A9W7XGS6_9FUNG</name>
<organism evidence="12 13">
    <name type="scientific">Coemansia asiatica</name>
    <dbReference type="NCBI Taxonomy" id="1052880"/>
    <lineage>
        <taxon>Eukaryota</taxon>
        <taxon>Fungi</taxon>
        <taxon>Fungi incertae sedis</taxon>
        <taxon>Zoopagomycota</taxon>
        <taxon>Kickxellomycotina</taxon>
        <taxon>Kickxellomycetes</taxon>
        <taxon>Kickxellales</taxon>
        <taxon>Kickxellaceae</taxon>
        <taxon>Coemansia</taxon>
    </lineage>
</organism>
<accession>A0A9W7XGS6</accession>
<feature type="domain" description="Mediator complex subunit MED14 N-terminal" evidence="11">
    <location>
        <begin position="160"/>
        <end position="347"/>
    </location>
</feature>
<keyword evidence="13" id="KW-1185">Reference proteome</keyword>
<evidence type="ECO:0000313" key="12">
    <source>
        <dbReference type="EMBL" id="KAJ1644229.1"/>
    </source>
</evidence>
<feature type="region of interest" description="Disordered" evidence="10">
    <location>
        <begin position="1019"/>
        <end position="1055"/>
    </location>
</feature>
<comment type="subunit">
    <text evidence="9">Component of the Mediator complex.</text>
</comment>
<feature type="region of interest" description="Disordered" evidence="10">
    <location>
        <begin position="1"/>
        <end position="145"/>
    </location>
</feature>
<protein>
    <recommendedName>
        <fullName evidence="3 9">Mediator of RNA polymerase II transcription subunit 14</fullName>
    </recommendedName>
    <alternativeName>
        <fullName evidence="8 9">Mediator complex subunit 14</fullName>
    </alternativeName>
</protein>
<keyword evidence="7 9" id="KW-0539">Nucleus</keyword>
<dbReference type="Proteomes" id="UP001145021">
    <property type="component" value="Unassembled WGS sequence"/>
</dbReference>
<evidence type="ECO:0000259" key="11">
    <source>
        <dbReference type="Pfam" id="PF08638"/>
    </source>
</evidence>
<feature type="compositionally biased region" description="Polar residues" evidence="10">
    <location>
        <begin position="1"/>
        <end position="14"/>
    </location>
</feature>
<evidence type="ECO:0000256" key="9">
    <source>
        <dbReference type="RuleBase" id="RU365082"/>
    </source>
</evidence>
<feature type="region of interest" description="Disordered" evidence="10">
    <location>
        <begin position="398"/>
        <end position="426"/>
    </location>
</feature>
<feature type="region of interest" description="Disordered" evidence="10">
    <location>
        <begin position="1503"/>
        <end position="1530"/>
    </location>
</feature>
<feature type="compositionally biased region" description="Low complexity" evidence="10">
    <location>
        <begin position="119"/>
        <end position="128"/>
    </location>
</feature>
<evidence type="ECO:0000256" key="7">
    <source>
        <dbReference type="ARBA" id="ARBA00023242"/>
    </source>
</evidence>
<feature type="compositionally biased region" description="Polar residues" evidence="10">
    <location>
        <begin position="1999"/>
        <end position="2011"/>
    </location>
</feature>
<dbReference type="GO" id="GO:0003712">
    <property type="term" value="F:transcription coregulator activity"/>
    <property type="evidence" value="ECO:0007669"/>
    <property type="project" value="UniProtKB-UniRule"/>
</dbReference>
<comment type="function">
    <text evidence="9">Component of the Mediator complex, a coactivator involved in the regulated transcription of nearly all RNA polymerase II-dependent genes. Mediator functions as a bridge to convey information from gene-specific regulatory proteins to the basal RNA polymerase II transcription machinery. Mediator is recruited to promoters by direct interactions with regulatory proteins and serves as a scaffold for the assembly of a functional preinitiation complex with RNA polymerase II and the general transcription factors.</text>
</comment>
<feature type="compositionally biased region" description="Low complexity" evidence="10">
    <location>
        <begin position="63"/>
        <end position="78"/>
    </location>
</feature>
<proteinExistence type="inferred from homology"/>
<evidence type="ECO:0000256" key="4">
    <source>
        <dbReference type="ARBA" id="ARBA00023015"/>
    </source>
</evidence>
<keyword evidence="5 9" id="KW-0010">Activator</keyword>
<dbReference type="PANTHER" id="PTHR12809">
    <property type="entry name" value="MEDIATOR COMPLEX SUBUNIT"/>
    <property type="match status" value="1"/>
</dbReference>
<feature type="compositionally biased region" description="Basic and acidic residues" evidence="10">
    <location>
        <begin position="1967"/>
        <end position="1981"/>
    </location>
</feature>
<feature type="compositionally biased region" description="Low complexity" evidence="10">
    <location>
        <begin position="1041"/>
        <end position="1050"/>
    </location>
</feature>
<evidence type="ECO:0000256" key="8">
    <source>
        <dbReference type="ARBA" id="ARBA00032007"/>
    </source>
</evidence>
<reference evidence="12" key="1">
    <citation type="submission" date="2022-07" db="EMBL/GenBank/DDBJ databases">
        <title>Phylogenomic reconstructions and comparative analyses of Kickxellomycotina fungi.</title>
        <authorList>
            <person name="Reynolds N.K."/>
            <person name="Stajich J.E."/>
            <person name="Barry K."/>
            <person name="Grigoriev I.V."/>
            <person name="Crous P."/>
            <person name="Smith M.E."/>
        </authorList>
    </citation>
    <scope>NUCLEOTIDE SEQUENCE</scope>
    <source>
        <strain evidence="12">NBRC 105413</strain>
    </source>
</reference>
<feature type="compositionally biased region" description="Basic and acidic residues" evidence="10">
    <location>
        <begin position="1989"/>
        <end position="1998"/>
    </location>
</feature>
<feature type="compositionally biased region" description="Polar residues" evidence="10">
    <location>
        <begin position="50"/>
        <end position="62"/>
    </location>
</feature>
<dbReference type="EMBL" id="JANBOH010000182">
    <property type="protein sequence ID" value="KAJ1644229.1"/>
    <property type="molecule type" value="Genomic_DNA"/>
</dbReference>